<keyword evidence="2" id="KW-1185">Reference proteome</keyword>
<accession>A0A016SE86</accession>
<organism evidence="1 2">
    <name type="scientific">Ancylostoma ceylanicum</name>
    <dbReference type="NCBI Taxonomy" id="53326"/>
    <lineage>
        <taxon>Eukaryota</taxon>
        <taxon>Metazoa</taxon>
        <taxon>Ecdysozoa</taxon>
        <taxon>Nematoda</taxon>
        <taxon>Chromadorea</taxon>
        <taxon>Rhabditida</taxon>
        <taxon>Rhabditina</taxon>
        <taxon>Rhabditomorpha</taxon>
        <taxon>Strongyloidea</taxon>
        <taxon>Ancylostomatidae</taxon>
        <taxon>Ancylostomatinae</taxon>
        <taxon>Ancylostoma</taxon>
    </lineage>
</organism>
<comment type="caution">
    <text evidence="1">The sequence shown here is derived from an EMBL/GenBank/DDBJ whole genome shotgun (WGS) entry which is preliminary data.</text>
</comment>
<evidence type="ECO:0000313" key="1">
    <source>
        <dbReference type="EMBL" id="EYB89003.1"/>
    </source>
</evidence>
<protein>
    <submittedName>
        <fullName evidence="1">Uncharacterized protein</fullName>
    </submittedName>
</protein>
<dbReference type="EMBL" id="JARK01001574">
    <property type="protein sequence ID" value="EYB89003.1"/>
    <property type="molecule type" value="Genomic_DNA"/>
</dbReference>
<name>A0A016SE86_9BILA</name>
<dbReference type="Proteomes" id="UP000024635">
    <property type="component" value="Unassembled WGS sequence"/>
</dbReference>
<sequence>MTSSTSLQMNHVASWIIDDNKHNQLVSSLFDRRSSHTQQDFANDRNESQPTLSAIKEQQVENIIVEKDTVLGEVCI</sequence>
<dbReference type="OrthoDB" id="10020956at2759"/>
<evidence type="ECO:0000313" key="2">
    <source>
        <dbReference type="Proteomes" id="UP000024635"/>
    </source>
</evidence>
<gene>
    <name evidence="1" type="primary">Acey_s0238.g3290</name>
    <name evidence="1" type="synonym">Acey-die-1</name>
    <name evidence="1" type="ORF">Y032_0238g3290</name>
</gene>
<reference evidence="2" key="1">
    <citation type="journal article" date="2015" name="Nat. Genet.">
        <title>The genome and transcriptome of the zoonotic hookworm Ancylostoma ceylanicum identify infection-specific gene families.</title>
        <authorList>
            <person name="Schwarz E.M."/>
            <person name="Hu Y."/>
            <person name="Antoshechkin I."/>
            <person name="Miller M.M."/>
            <person name="Sternberg P.W."/>
            <person name="Aroian R.V."/>
        </authorList>
    </citation>
    <scope>NUCLEOTIDE SEQUENCE</scope>
    <source>
        <strain evidence="2">HY135</strain>
    </source>
</reference>
<dbReference type="AlphaFoldDB" id="A0A016SE86"/>
<proteinExistence type="predicted"/>